<protein>
    <recommendedName>
        <fullName evidence="6">Solute carrier family 35 member F6</fullName>
    </recommendedName>
</protein>
<name>A0ABQ8UMF6_9EUKA</name>
<evidence type="ECO:0000256" key="1">
    <source>
        <dbReference type="SAM" id="MobiDB-lite"/>
    </source>
</evidence>
<feature type="transmembrane region" description="Helical" evidence="2">
    <location>
        <begin position="171"/>
        <end position="196"/>
    </location>
</feature>
<evidence type="ECO:0000256" key="2">
    <source>
        <dbReference type="SAM" id="Phobius"/>
    </source>
</evidence>
<evidence type="ECO:0000256" key="3">
    <source>
        <dbReference type="SAM" id="SignalP"/>
    </source>
</evidence>
<feature type="signal peptide" evidence="3">
    <location>
        <begin position="1"/>
        <end position="18"/>
    </location>
</feature>
<evidence type="ECO:0000313" key="4">
    <source>
        <dbReference type="EMBL" id="KAJ4460360.1"/>
    </source>
</evidence>
<proteinExistence type="predicted"/>
<feature type="transmembrane region" description="Helical" evidence="2">
    <location>
        <begin position="254"/>
        <end position="272"/>
    </location>
</feature>
<keyword evidence="2" id="KW-0472">Membrane</keyword>
<feature type="transmembrane region" description="Helical" evidence="2">
    <location>
        <begin position="44"/>
        <end position="68"/>
    </location>
</feature>
<keyword evidence="2" id="KW-1133">Transmembrane helix</keyword>
<evidence type="ECO:0008006" key="6">
    <source>
        <dbReference type="Google" id="ProtNLM"/>
    </source>
</evidence>
<dbReference type="PANTHER" id="PTHR13146">
    <property type="match status" value="1"/>
</dbReference>
<feature type="chain" id="PRO_5045592907" description="Solute carrier family 35 member F6" evidence="3">
    <location>
        <begin position="19"/>
        <end position="467"/>
    </location>
</feature>
<feature type="region of interest" description="Disordered" evidence="1">
    <location>
        <begin position="443"/>
        <end position="467"/>
    </location>
</feature>
<organism evidence="4 5">
    <name type="scientific">Paratrimastix pyriformis</name>
    <dbReference type="NCBI Taxonomy" id="342808"/>
    <lineage>
        <taxon>Eukaryota</taxon>
        <taxon>Metamonada</taxon>
        <taxon>Preaxostyla</taxon>
        <taxon>Paratrimastigidae</taxon>
        <taxon>Paratrimastix</taxon>
    </lineage>
</organism>
<gene>
    <name evidence="4" type="ORF">PAPYR_3375</name>
</gene>
<dbReference type="EMBL" id="JAPMOS010000013">
    <property type="protein sequence ID" value="KAJ4460360.1"/>
    <property type="molecule type" value="Genomic_DNA"/>
</dbReference>
<comment type="caution">
    <text evidence="4">The sequence shown here is derived from an EMBL/GenBank/DDBJ whole genome shotgun (WGS) entry which is preliminary data.</text>
</comment>
<keyword evidence="2" id="KW-0812">Transmembrane</keyword>
<dbReference type="PANTHER" id="PTHR13146:SF0">
    <property type="entry name" value="SOLUTE CARRIER FAMILY 35 MEMBER F6"/>
    <property type="match status" value="1"/>
</dbReference>
<feature type="transmembrane region" description="Helical" evidence="2">
    <location>
        <begin position="219"/>
        <end position="242"/>
    </location>
</feature>
<dbReference type="Proteomes" id="UP001141327">
    <property type="component" value="Unassembled WGS sequence"/>
</dbReference>
<evidence type="ECO:0000313" key="5">
    <source>
        <dbReference type="Proteomes" id="UP001141327"/>
    </source>
</evidence>
<accession>A0ABQ8UMF6</accession>
<keyword evidence="5" id="KW-1185">Reference proteome</keyword>
<keyword evidence="3" id="KW-0732">Signal</keyword>
<sequence>MITLFLSHCFFLLLFGSAHVIVTQYQDLVWLAPDPKGLLLHPYFVYQTLLMFSGEFICLIIVAVVSWIRYRKSQLATHYTLSPSTTLCISLGRLDLGLSFTSSLELEGERSPIQITGGAVFVFLETVFVEPTIRLSGFGGNPARVSSFHSLFFVDQYVLEERLLNKYHVSAAAGVGLEGLWGLVLFGLLGPILYFIPNPSGPGPLVDLPLVLSQVFADWRLWATSIASVVSVTVFNLAGLAITKSTYGAAARSTVDTLRALVVWTISLGVGWEVFSALQLAGFLTMGYGAALFTRLVPLVPCRRAKTSDSDVLIFGSGQQASPLNAEKAPLLAVEDGSGPAPPAPPTAFPEPHLMQTSPPPPFAGPSLASTNSLGPDFARIDSDGGLVPGTDASRAMNESRAGTIGSHESLRGSVWSSVSMRAFRFPFEVPRPQEAPLARVPLGEEADDEPFMFSPSPHAAPLEGER</sequence>
<reference evidence="4" key="1">
    <citation type="journal article" date="2022" name="bioRxiv">
        <title>Genomics of Preaxostyla Flagellates Illuminates Evolutionary Transitions and the Path Towards Mitochondrial Loss.</title>
        <authorList>
            <person name="Novak L.V.F."/>
            <person name="Treitli S.C."/>
            <person name="Pyrih J."/>
            <person name="Halakuc P."/>
            <person name="Pipaliya S.V."/>
            <person name="Vacek V."/>
            <person name="Brzon O."/>
            <person name="Soukal P."/>
            <person name="Eme L."/>
            <person name="Dacks J.B."/>
            <person name="Karnkowska A."/>
            <person name="Elias M."/>
            <person name="Hampl V."/>
        </authorList>
    </citation>
    <scope>NUCLEOTIDE SEQUENCE</scope>
    <source>
        <strain evidence="4">RCP-MX</strain>
    </source>
</reference>